<gene>
    <name evidence="1" type="ORF">TKK_004803</name>
</gene>
<evidence type="ECO:0000313" key="1">
    <source>
        <dbReference type="EMBL" id="KAL3402281.1"/>
    </source>
</evidence>
<sequence length="114" mass="13310">MVCARTARKIDTPCARVVHTTPLRRASLYGFPYFHHCLRDPMVARQMSVKRFMRGGLRNMLDGRACVITNNCKLQPGTFDYRYLQCFFLHLTTQPRSTDPRLRSSRHDSQSFLD</sequence>
<accession>A0ABD2XC82</accession>
<protein>
    <submittedName>
        <fullName evidence="1">Uncharacterized protein</fullName>
    </submittedName>
</protein>
<comment type="caution">
    <text evidence="1">The sequence shown here is derived from an EMBL/GenBank/DDBJ whole genome shotgun (WGS) entry which is preliminary data.</text>
</comment>
<evidence type="ECO:0000313" key="2">
    <source>
        <dbReference type="Proteomes" id="UP001627154"/>
    </source>
</evidence>
<organism evidence="1 2">
    <name type="scientific">Trichogramma kaykai</name>
    <dbReference type="NCBI Taxonomy" id="54128"/>
    <lineage>
        <taxon>Eukaryota</taxon>
        <taxon>Metazoa</taxon>
        <taxon>Ecdysozoa</taxon>
        <taxon>Arthropoda</taxon>
        <taxon>Hexapoda</taxon>
        <taxon>Insecta</taxon>
        <taxon>Pterygota</taxon>
        <taxon>Neoptera</taxon>
        <taxon>Endopterygota</taxon>
        <taxon>Hymenoptera</taxon>
        <taxon>Apocrita</taxon>
        <taxon>Proctotrupomorpha</taxon>
        <taxon>Chalcidoidea</taxon>
        <taxon>Trichogrammatidae</taxon>
        <taxon>Trichogramma</taxon>
    </lineage>
</organism>
<reference evidence="1 2" key="1">
    <citation type="journal article" date="2024" name="bioRxiv">
        <title>A reference genome for Trichogramma kaykai: A tiny desert-dwelling parasitoid wasp with competing sex-ratio distorters.</title>
        <authorList>
            <person name="Culotta J."/>
            <person name="Lindsey A.R."/>
        </authorList>
    </citation>
    <scope>NUCLEOTIDE SEQUENCE [LARGE SCALE GENOMIC DNA]</scope>
    <source>
        <strain evidence="1 2">KSX58</strain>
    </source>
</reference>
<proteinExistence type="predicted"/>
<dbReference type="Proteomes" id="UP001627154">
    <property type="component" value="Unassembled WGS sequence"/>
</dbReference>
<keyword evidence="2" id="KW-1185">Reference proteome</keyword>
<dbReference type="AlphaFoldDB" id="A0ABD2XC82"/>
<dbReference type="EMBL" id="JBJJXI010000037">
    <property type="protein sequence ID" value="KAL3402281.1"/>
    <property type="molecule type" value="Genomic_DNA"/>
</dbReference>
<name>A0ABD2XC82_9HYME</name>